<evidence type="ECO:0000256" key="5">
    <source>
        <dbReference type="ARBA" id="ARBA00020673"/>
    </source>
</evidence>
<evidence type="ECO:0000256" key="4">
    <source>
        <dbReference type="ARBA" id="ARBA00013533"/>
    </source>
</evidence>
<dbReference type="GO" id="GO:0000139">
    <property type="term" value="C:Golgi membrane"/>
    <property type="evidence" value="ECO:0007669"/>
    <property type="project" value="UniProtKB-SubCell"/>
</dbReference>
<gene>
    <name evidence="13" type="ORF">HMN09_01201400</name>
</gene>
<evidence type="ECO:0000256" key="8">
    <source>
        <dbReference type="ARBA" id="ARBA00023034"/>
    </source>
</evidence>
<evidence type="ECO:0000256" key="6">
    <source>
        <dbReference type="ARBA" id="ARBA00022692"/>
    </source>
</evidence>
<evidence type="ECO:0000256" key="9">
    <source>
        <dbReference type="ARBA" id="ARBA00023136"/>
    </source>
</evidence>
<name>A0A8H6S7I7_MYCCL</name>
<dbReference type="EMBL" id="JACAZE010000021">
    <property type="protein sequence ID" value="KAF7293232.1"/>
    <property type="molecule type" value="Genomic_DNA"/>
</dbReference>
<dbReference type="OrthoDB" id="166803at2759"/>
<evidence type="ECO:0000259" key="12">
    <source>
        <dbReference type="Pfam" id="PF09335"/>
    </source>
</evidence>
<evidence type="ECO:0000256" key="10">
    <source>
        <dbReference type="SAM" id="MobiDB-lite"/>
    </source>
</evidence>
<dbReference type="PANTHER" id="PTHR47549">
    <property type="entry name" value="GOLGI APPARATUS MEMBRANE PROTEIN TVP38-RELATED"/>
    <property type="match status" value="1"/>
</dbReference>
<keyword evidence="14" id="KW-1185">Reference proteome</keyword>
<evidence type="ECO:0000256" key="11">
    <source>
        <dbReference type="SAM" id="Phobius"/>
    </source>
</evidence>
<feature type="transmembrane region" description="Helical" evidence="11">
    <location>
        <begin position="138"/>
        <end position="157"/>
    </location>
</feature>
<evidence type="ECO:0000256" key="1">
    <source>
        <dbReference type="ARBA" id="ARBA00002978"/>
    </source>
</evidence>
<proteinExistence type="inferred from homology"/>
<dbReference type="PANTHER" id="PTHR47549:SF2">
    <property type="entry name" value="GOLGI APPARATUS MEMBRANE PROTEIN TVP38"/>
    <property type="match status" value="1"/>
</dbReference>
<feature type="transmembrane region" description="Helical" evidence="11">
    <location>
        <begin position="209"/>
        <end position="230"/>
    </location>
</feature>
<dbReference type="InterPro" id="IPR051076">
    <property type="entry name" value="Golgi_membrane_TVP38/TMEM64"/>
</dbReference>
<reference evidence="13" key="1">
    <citation type="submission" date="2020-05" db="EMBL/GenBank/DDBJ databases">
        <title>Mycena genomes resolve the evolution of fungal bioluminescence.</title>
        <authorList>
            <person name="Tsai I.J."/>
        </authorList>
    </citation>
    <scope>NUCLEOTIDE SEQUENCE</scope>
    <source>
        <strain evidence="13">110903Hualien_Pintung</strain>
    </source>
</reference>
<keyword evidence="7 11" id="KW-1133">Transmembrane helix</keyword>
<feature type="transmembrane region" description="Helical" evidence="11">
    <location>
        <begin position="250"/>
        <end position="270"/>
    </location>
</feature>
<evidence type="ECO:0000256" key="7">
    <source>
        <dbReference type="ARBA" id="ARBA00022989"/>
    </source>
</evidence>
<evidence type="ECO:0000256" key="3">
    <source>
        <dbReference type="ARBA" id="ARBA00008640"/>
    </source>
</evidence>
<feature type="transmembrane region" description="Helical" evidence="11">
    <location>
        <begin position="102"/>
        <end position="126"/>
    </location>
</feature>
<comment type="function">
    <text evidence="1">Golgi membrane protein involved in vesicular trafficking and spindle migration.</text>
</comment>
<comment type="subcellular location">
    <subcellularLocation>
        <location evidence="2">Golgi apparatus membrane</location>
        <topology evidence="2">Multi-pass membrane protein</topology>
    </subcellularLocation>
</comment>
<dbReference type="Pfam" id="PF09335">
    <property type="entry name" value="VTT_dom"/>
    <property type="match status" value="1"/>
</dbReference>
<evidence type="ECO:0000313" key="13">
    <source>
        <dbReference type="EMBL" id="KAF7293232.1"/>
    </source>
</evidence>
<organism evidence="13 14">
    <name type="scientific">Mycena chlorophos</name>
    <name type="common">Agaric fungus</name>
    <name type="synonym">Agaricus chlorophos</name>
    <dbReference type="NCBI Taxonomy" id="658473"/>
    <lineage>
        <taxon>Eukaryota</taxon>
        <taxon>Fungi</taxon>
        <taxon>Dikarya</taxon>
        <taxon>Basidiomycota</taxon>
        <taxon>Agaricomycotina</taxon>
        <taxon>Agaricomycetes</taxon>
        <taxon>Agaricomycetidae</taxon>
        <taxon>Agaricales</taxon>
        <taxon>Marasmiineae</taxon>
        <taxon>Mycenaceae</taxon>
        <taxon>Mycena</taxon>
    </lineage>
</organism>
<feature type="region of interest" description="Disordered" evidence="10">
    <location>
        <begin position="1"/>
        <end position="48"/>
    </location>
</feature>
<keyword evidence="8" id="KW-0333">Golgi apparatus</keyword>
<feature type="transmembrane region" description="Helical" evidence="11">
    <location>
        <begin position="63"/>
        <end position="82"/>
    </location>
</feature>
<evidence type="ECO:0000256" key="2">
    <source>
        <dbReference type="ARBA" id="ARBA00004653"/>
    </source>
</evidence>
<accession>A0A8H6S7I7</accession>
<dbReference type="Proteomes" id="UP000613580">
    <property type="component" value="Unassembled WGS sequence"/>
</dbReference>
<keyword evidence="6 11" id="KW-0812">Transmembrane</keyword>
<keyword evidence="9 11" id="KW-0472">Membrane</keyword>
<comment type="similarity">
    <text evidence="3">Belongs to the TVP38/TMEM64 family.</text>
</comment>
<comment type="caution">
    <text evidence="13">The sequence shown here is derived from an EMBL/GenBank/DDBJ whole genome shotgun (WGS) entry which is preliminary data.</text>
</comment>
<sequence>MSSGNPPMYYPQASYSSSSFDLPSKVPRDNPRDSISSRTPEPTLQESNFLQGIKEKKSTKQKFLFYGLAAVLLVAVVLISIYHEKIIDDLAPVTDWLSEHKFGPLIPIVILIAMSFPPLFGHEIVAMLAGVTWDLPEAFLIVAVGTLLGEIANFFVFKSACSARGAKMEQKDLSYGVLAHVVREGGFLVVLVVRYSAIPPHFATTVFSTVGISFGVFIGAAILSLPKALVPVYIGWALRPENSGNKTSNIIEKAVLVASIIVTIVAYRWINKKMEDAKEAFVYSRRKARQFGSSSAALGLPMV</sequence>
<feature type="compositionally biased region" description="Polar residues" evidence="10">
    <location>
        <begin position="33"/>
        <end position="48"/>
    </location>
</feature>
<dbReference type="InterPro" id="IPR032816">
    <property type="entry name" value="VTT_dom"/>
</dbReference>
<protein>
    <recommendedName>
        <fullName evidence="4">Golgi apparatus membrane protein TVP38</fullName>
    </recommendedName>
    <alternativeName>
        <fullName evidence="5">Golgi apparatus membrane protein tvp38</fullName>
    </alternativeName>
</protein>
<evidence type="ECO:0000313" key="14">
    <source>
        <dbReference type="Proteomes" id="UP000613580"/>
    </source>
</evidence>
<feature type="domain" description="VTT" evidence="12">
    <location>
        <begin position="122"/>
        <end position="236"/>
    </location>
</feature>
<dbReference type="AlphaFoldDB" id="A0A8H6S7I7"/>